<dbReference type="PANTHER" id="PTHR34927">
    <property type="entry name" value="IQ DOMAIN-CONTAINING PROTEIN K"/>
    <property type="match status" value="1"/>
</dbReference>
<sequence length="122" mass="14102">MAKYSRKNGTSSFVSKAAISLPAVVSDEDARRRTVFNPLDFITLELYRKNPTGNNRGQYSREDTIHYLGDIPWVKEEWAQRPRKPLPLSFQWSDSQAAVVLQSYWRGCLVNLNCKIRCFSFP</sequence>
<protein>
    <submittedName>
        <fullName evidence="1">Uncharacterized protein</fullName>
    </submittedName>
</protein>
<proteinExistence type="predicted"/>
<organism evidence="1 2">
    <name type="scientific">Protopolystoma xenopodis</name>
    <dbReference type="NCBI Taxonomy" id="117903"/>
    <lineage>
        <taxon>Eukaryota</taxon>
        <taxon>Metazoa</taxon>
        <taxon>Spiralia</taxon>
        <taxon>Lophotrochozoa</taxon>
        <taxon>Platyhelminthes</taxon>
        <taxon>Monogenea</taxon>
        <taxon>Polyopisthocotylea</taxon>
        <taxon>Polystomatidea</taxon>
        <taxon>Polystomatidae</taxon>
        <taxon>Protopolystoma</taxon>
    </lineage>
</organism>
<gene>
    <name evidence="1" type="ORF">PXEA_LOCUS10035</name>
</gene>
<dbReference type="Proteomes" id="UP000784294">
    <property type="component" value="Unassembled WGS sequence"/>
</dbReference>
<reference evidence="1" key="1">
    <citation type="submission" date="2018-11" db="EMBL/GenBank/DDBJ databases">
        <authorList>
            <consortium name="Pathogen Informatics"/>
        </authorList>
    </citation>
    <scope>NUCLEOTIDE SEQUENCE</scope>
</reference>
<dbReference type="InterPro" id="IPR043408">
    <property type="entry name" value="IQCK"/>
</dbReference>
<accession>A0A3S5ABG0</accession>
<dbReference type="OrthoDB" id="2155538at2759"/>
<name>A0A3S5ABG0_9PLAT</name>
<comment type="caution">
    <text evidence="1">The sequence shown here is derived from an EMBL/GenBank/DDBJ whole genome shotgun (WGS) entry which is preliminary data.</text>
</comment>
<evidence type="ECO:0000313" key="1">
    <source>
        <dbReference type="EMBL" id="VEL16595.1"/>
    </source>
</evidence>
<keyword evidence="2" id="KW-1185">Reference proteome</keyword>
<dbReference type="PANTHER" id="PTHR34927:SF1">
    <property type="entry name" value="IQ DOMAIN-CONTAINING PROTEIN K"/>
    <property type="match status" value="1"/>
</dbReference>
<evidence type="ECO:0000313" key="2">
    <source>
        <dbReference type="Proteomes" id="UP000784294"/>
    </source>
</evidence>
<dbReference type="EMBL" id="CAAALY010029085">
    <property type="protein sequence ID" value="VEL16595.1"/>
    <property type="molecule type" value="Genomic_DNA"/>
</dbReference>
<dbReference type="AlphaFoldDB" id="A0A3S5ABG0"/>